<dbReference type="AlphaFoldDB" id="A0A540VEG2"/>
<dbReference type="SUPFAM" id="SSF55194">
    <property type="entry name" value="Ribosome recycling factor, RRF"/>
    <property type="match status" value="1"/>
</dbReference>
<dbReference type="InParanoid" id="A0A540VEG2"/>
<proteinExistence type="inferred from homology"/>
<keyword evidence="9" id="KW-1185">Reference proteome</keyword>
<dbReference type="NCBIfam" id="TIGR00496">
    <property type="entry name" value="frr"/>
    <property type="match status" value="1"/>
</dbReference>
<dbReference type="EMBL" id="VIGC01000016">
    <property type="protein sequence ID" value="TQE95148.1"/>
    <property type="molecule type" value="Genomic_DNA"/>
</dbReference>
<comment type="similarity">
    <text evidence="2 5">Belongs to the RRF family.</text>
</comment>
<sequence length="185" mass="21313">MIKEVLADADERMEKAVEAFRADLRTIRTGRATPALVERLMVDYYNVPTPLQQLATISVPEAQTLLIRPYSPSDIGTIEKAIAKSDLGLTPSNDGQQIRLTFPPLTEERRRELTRLVSKRAEEARVSIRNIRRDAIHDLRDLQKESMISEDELHRAEERVQEMTNNYIKQVDEIAREKDEEIMTV</sequence>
<feature type="domain" description="Ribosome recycling factor" evidence="7">
    <location>
        <begin position="21"/>
        <end position="183"/>
    </location>
</feature>
<evidence type="ECO:0000256" key="4">
    <source>
        <dbReference type="ARBA" id="ARBA00022917"/>
    </source>
</evidence>
<gene>
    <name evidence="5" type="primary">frr</name>
    <name evidence="8" type="ORF">FKZ61_13355</name>
</gene>
<reference evidence="8 9" key="1">
    <citation type="submission" date="2019-06" db="EMBL/GenBank/DDBJ databases">
        <title>Genome sequence of Litorilinea aerophila BAA-2444.</title>
        <authorList>
            <person name="Maclea K.S."/>
            <person name="Maurais E.G."/>
            <person name="Iannazzi L.C."/>
        </authorList>
    </citation>
    <scope>NUCLEOTIDE SEQUENCE [LARGE SCALE GENOMIC DNA]</scope>
    <source>
        <strain evidence="8 9">ATCC BAA-2444</strain>
    </source>
</reference>
<dbReference type="PANTHER" id="PTHR20982:SF3">
    <property type="entry name" value="MITOCHONDRIAL RIBOSOME RECYCLING FACTOR PSEUDO 1"/>
    <property type="match status" value="1"/>
</dbReference>
<dbReference type="InterPro" id="IPR002661">
    <property type="entry name" value="Ribosome_recyc_fac"/>
</dbReference>
<evidence type="ECO:0000256" key="5">
    <source>
        <dbReference type="HAMAP-Rule" id="MF_00040"/>
    </source>
</evidence>
<keyword evidence="6" id="KW-0175">Coiled coil</keyword>
<dbReference type="FunFam" id="1.10.132.20:FF:000001">
    <property type="entry name" value="Ribosome-recycling factor"/>
    <property type="match status" value="1"/>
</dbReference>
<feature type="coiled-coil region" evidence="6">
    <location>
        <begin position="139"/>
        <end position="180"/>
    </location>
</feature>
<dbReference type="Gene3D" id="1.10.132.20">
    <property type="entry name" value="Ribosome-recycling factor"/>
    <property type="match status" value="1"/>
</dbReference>
<evidence type="ECO:0000256" key="1">
    <source>
        <dbReference type="ARBA" id="ARBA00004496"/>
    </source>
</evidence>
<evidence type="ECO:0000256" key="3">
    <source>
        <dbReference type="ARBA" id="ARBA00022490"/>
    </source>
</evidence>
<evidence type="ECO:0000256" key="2">
    <source>
        <dbReference type="ARBA" id="ARBA00005912"/>
    </source>
</evidence>
<dbReference type="PANTHER" id="PTHR20982">
    <property type="entry name" value="RIBOSOME RECYCLING FACTOR"/>
    <property type="match status" value="1"/>
</dbReference>
<dbReference type="CDD" id="cd00520">
    <property type="entry name" value="RRF"/>
    <property type="match status" value="1"/>
</dbReference>
<evidence type="ECO:0000256" key="6">
    <source>
        <dbReference type="SAM" id="Coils"/>
    </source>
</evidence>
<keyword evidence="4 5" id="KW-0648">Protein biosynthesis</keyword>
<evidence type="ECO:0000313" key="9">
    <source>
        <dbReference type="Proteomes" id="UP000317371"/>
    </source>
</evidence>
<accession>A0A540VEG2</accession>
<dbReference type="InterPro" id="IPR036191">
    <property type="entry name" value="RRF_sf"/>
</dbReference>
<name>A0A540VEG2_9CHLR</name>
<dbReference type="Gene3D" id="3.30.1360.40">
    <property type="match status" value="1"/>
</dbReference>
<comment type="function">
    <text evidence="5">Responsible for the release of ribosomes from messenger RNA at the termination of protein biosynthesis. May increase the efficiency of translation by recycling ribosomes from one round of translation to another.</text>
</comment>
<evidence type="ECO:0000313" key="8">
    <source>
        <dbReference type="EMBL" id="TQE95148.1"/>
    </source>
</evidence>
<dbReference type="FunCoup" id="A0A540VEG2">
    <property type="interactions" value="539"/>
</dbReference>
<dbReference type="OrthoDB" id="9804006at2"/>
<dbReference type="FunFam" id="3.30.1360.40:FF:000001">
    <property type="entry name" value="Ribosome-recycling factor"/>
    <property type="match status" value="1"/>
</dbReference>
<dbReference type="GO" id="GO:0005737">
    <property type="term" value="C:cytoplasm"/>
    <property type="evidence" value="ECO:0007669"/>
    <property type="project" value="UniProtKB-SubCell"/>
</dbReference>
<dbReference type="InterPro" id="IPR023584">
    <property type="entry name" value="Ribosome_recyc_fac_dom"/>
</dbReference>
<keyword evidence="3 5" id="KW-0963">Cytoplasm</keyword>
<organism evidence="8 9">
    <name type="scientific">Litorilinea aerophila</name>
    <dbReference type="NCBI Taxonomy" id="1204385"/>
    <lineage>
        <taxon>Bacteria</taxon>
        <taxon>Bacillati</taxon>
        <taxon>Chloroflexota</taxon>
        <taxon>Caldilineae</taxon>
        <taxon>Caldilineales</taxon>
        <taxon>Caldilineaceae</taxon>
        <taxon>Litorilinea</taxon>
    </lineage>
</organism>
<dbReference type="GO" id="GO:0043023">
    <property type="term" value="F:ribosomal large subunit binding"/>
    <property type="evidence" value="ECO:0007669"/>
    <property type="project" value="TreeGrafter"/>
</dbReference>
<evidence type="ECO:0000259" key="7">
    <source>
        <dbReference type="Pfam" id="PF01765"/>
    </source>
</evidence>
<comment type="subcellular location">
    <subcellularLocation>
        <location evidence="1 5">Cytoplasm</location>
    </subcellularLocation>
</comment>
<dbReference type="RefSeq" id="WP_141610639.1">
    <property type="nucleotide sequence ID" value="NZ_VIGC02000016.1"/>
</dbReference>
<dbReference type="Pfam" id="PF01765">
    <property type="entry name" value="RRF"/>
    <property type="match status" value="1"/>
</dbReference>
<protein>
    <recommendedName>
        <fullName evidence="5">Ribosome-recycling factor</fullName>
        <shortName evidence="5">RRF</shortName>
    </recommendedName>
    <alternativeName>
        <fullName evidence="5">Ribosome-releasing factor</fullName>
    </alternativeName>
</protein>
<dbReference type="HAMAP" id="MF_00040">
    <property type="entry name" value="RRF"/>
    <property type="match status" value="1"/>
</dbReference>
<dbReference type="GO" id="GO:0006415">
    <property type="term" value="P:translational termination"/>
    <property type="evidence" value="ECO:0007669"/>
    <property type="project" value="UniProtKB-UniRule"/>
</dbReference>
<comment type="caution">
    <text evidence="8">The sequence shown here is derived from an EMBL/GenBank/DDBJ whole genome shotgun (WGS) entry which is preliminary data.</text>
</comment>
<dbReference type="Proteomes" id="UP000317371">
    <property type="component" value="Unassembled WGS sequence"/>
</dbReference>